<sequence>MDFYKKQEGAAGATPFVCECVGSLSLLFRRQEERVEEVVVNEGSFFDFFVFESCPVDVLVGYIDACTGVLLEAIIDLLAGDDEFAVLAREDGGVLVRHFYDADL</sequence>
<evidence type="ECO:0000313" key="2">
    <source>
        <dbReference type="Proteomes" id="UP000033867"/>
    </source>
</evidence>
<organism evidence="1 2">
    <name type="scientific">Candidatus Magasanikbacteria bacterium GW2011_GWE2_42_7</name>
    <dbReference type="NCBI Taxonomy" id="1619052"/>
    <lineage>
        <taxon>Bacteria</taxon>
        <taxon>Candidatus Magasanikiibacteriota</taxon>
    </lineage>
</organism>
<dbReference type="AlphaFoldDB" id="A0A0G1BFX6"/>
<reference evidence="1 2" key="1">
    <citation type="journal article" date="2015" name="Nature">
        <title>rRNA introns, odd ribosomes, and small enigmatic genomes across a large radiation of phyla.</title>
        <authorList>
            <person name="Brown C.T."/>
            <person name="Hug L.A."/>
            <person name="Thomas B.C."/>
            <person name="Sharon I."/>
            <person name="Castelle C.J."/>
            <person name="Singh A."/>
            <person name="Wilkins M.J."/>
            <person name="Williams K.H."/>
            <person name="Banfield J.F."/>
        </authorList>
    </citation>
    <scope>NUCLEOTIDE SEQUENCE [LARGE SCALE GENOMIC DNA]</scope>
</reference>
<evidence type="ECO:0000313" key="1">
    <source>
        <dbReference type="EMBL" id="KKS72182.1"/>
    </source>
</evidence>
<protein>
    <submittedName>
        <fullName evidence="1">Uncharacterized protein</fullName>
    </submittedName>
</protein>
<dbReference type="EMBL" id="LCEK01000012">
    <property type="protein sequence ID" value="KKS72182.1"/>
    <property type="molecule type" value="Genomic_DNA"/>
</dbReference>
<proteinExistence type="predicted"/>
<dbReference type="Proteomes" id="UP000033867">
    <property type="component" value="Unassembled WGS sequence"/>
</dbReference>
<gene>
    <name evidence="1" type="ORF">UV42_C0012G0009</name>
</gene>
<name>A0A0G1BFX6_9BACT</name>
<accession>A0A0G1BFX6</accession>
<comment type="caution">
    <text evidence="1">The sequence shown here is derived from an EMBL/GenBank/DDBJ whole genome shotgun (WGS) entry which is preliminary data.</text>
</comment>